<dbReference type="InterPro" id="IPR036291">
    <property type="entry name" value="NAD(P)-bd_dom_sf"/>
</dbReference>
<dbReference type="InterPro" id="IPR003781">
    <property type="entry name" value="CoA-bd"/>
</dbReference>
<organism evidence="2 3">
    <name type="scientific">Viridibacterium curvum</name>
    <dbReference type="NCBI Taxonomy" id="1101404"/>
    <lineage>
        <taxon>Bacteria</taxon>
        <taxon>Pseudomonadati</taxon>
        <taxon>Pseudomonadota</taxon>
        <taxon>Betaproteobacteria</taxon>
        <taxon>Rhodocyclales</taxon>
        <taxon>Rhodocyclaceae</taxon>
        <taxon>Viridibacterium</taxon>
    </lineage>
</organism>
<keyword evidence="3" id="KW-1185">Reference proteome</keyword>
<dbReference type="PANTHER" id="PTHR33303">
    <property type="entry name" value="CYTOPLASMIC PROTEIN-RELATED"/>
    <property type="match status" value="1"/>
</dbReference>
<dbReference type="Pfam" id="PF13380">
    <property type="entry name" value="CoA_binding_2"/>
    <property type="match status" value="1"/>
</dbReference>
<dbReference type="SUPFAM" id="SSF51735">
    <property type="entry name" value="NAD(P)-binding Rossmann-fold domains"/>
    <property type="match status" value="1"/>
</dbReference>
<dbReference type="RefSeq" id="WP_345532065.1">
    <property type="nucleotide sequence ID" value="NZ_BAABLD010000007.1"/>
</dbReference>
<comment type="caution">
    <text evidence="2">The sequence shown here is derived from an EMBL/GenBank/DDBJ whole genome shotgun (WGS) entry which is preliminary data.</text>
</comment>
<evidence type="ECO:0000313" key="3">
    <source>
        <dbReference type="Proteomes" id="UP001500547"/>
    </source>
</evidence>
<dbReference type="SMART" id="SM00881">
    <property type="entry name" value="CoA_binding"/>
    <property type="match status" value="1"/>
</dbReference>
<gene>
    <name evidence="2" type="ORF">GCM10025770_12960</name>
</gene>
<reference evidence="3" key="1">
    <citation type="journal article" date="2019" name="Int. J. Syst. Evol. Microbiol.">
        <title>The Global Catalogue of Microorganisms (GCM) 10K type strain sequencing project: providing services to taxonomists for standard genome sequencing and annotation.</title>
        <authorList>
            <consortium name="The Broad Institute Genomics Platform"/>
            <consortium name="The Broad Institute Genome Sequencing Center for Infectious Disease"/>
            <person name="Wu L."/>
            <person name="Ma J."/>
        </authorList>
    </citation>
    <scope>NUCLEOTIDE SEQUENCE [LARGE SCALE GENOMIC DNA]</scope>
    <source>
        <strain evidence="3">JCM 18715</strain>
    </source>
</reference>
<protein>
    <submittedName>
        <fullName evidence="2">CoA-binding protein</fullName>
    </submittedName>
</protein>
<feature type="domain" description="CoA-binding" evidence="1">
    <location>
        <begin position="2"/>
        <end position="94"/>
    </location>
</feature>
<dbReference type="Gene3D" id="3.40.50.720">
    <property type="entry name" value="NAD(P)-binding Rossmann-like Domain"/>
    <property type="match status" value="1"/>
</dbReference>
<dbReference type="PANTHER" id="PTHR33303:SF2">
    <property type="entry name" value="COA-BINDING DOMAIN-CONTAINING PROTEIN"/>
    <property type="match status" value="1"/>
</dbReference>
<proteinExistence type="predicted"/>
<evidence type="ECO:0000259" key="1">
    <source>
        <dbReference type="SMART" id="SM00881"/>
    </source>
</evidence>
<accession>A0ABP9QIJ0</accession>
<evidence type="ECO:0000313" key="2">
    <source>
        <dbReference type="EMBL" id="GAA5162379.1"/>
    </source>
</evidence>
<dbReference type="EMBL" id="BAABLD010000007">
    <property type="protein sequence ID" value="GAA5162379.1"/>
    <property type="molecule type" value="Genomic_DNA"/>
</dbReference>
<dbReference type="Proteomes" id="UP001500547">
    <property type="component" value="Unassembled WGS sequence"/>
</dbReference>
<name>A0ABP9QIJ0_9RHOO</name>
<sequence>MPTRSERVAVIGASNNPERYANKAMKMLADYGHEPVPVAPAVATVEGRPAYATPAAVPDKVDTVTMYVGPARQGALIDGIIALAPRRVIFNPGTENQASYDKLDAAGIEHFEACTLVLLRTGQF</sequence>